<feature type="non-terminal residue" evidence="1">
    <location>
        <position position="74"/>
    </location>
</feature>
<proteinExistence type="predicted"/>
<gene>
    <name evidence="1" type="ORF">Q8814_05880</name>
</gene>
<comment type="caution">
    <text evidence="1">The sequence shown here is derived from an EMBL/GenBank/DDBJ whole genome shotgun (WGS) entry which is preliminary data.</text>
</comment>
<sequence>MMPFGITKLHERYVCGLVLPDVEPGGIGQKAELMMFTQERIRSRGVRDVVVVYVCHAEIGWSALVGFECDGLSD</sequence>
<organism evidence="1 2">
    <name type="scientific">Rhodococcus chondri</name>
    <dbReference type="NCBI Taxonomy" id="3065941"/>
    <lineage>
        <taxon>Bacteria</taxon>
        <taxon>Bacillati</taxon>
        <taxon>Actinomycetota</taxon>
        <taxon>Actinomycetes</taxon>
        <taxon>Mycobacteriales</taxon>
        <taxon>Nocardiaceae</taxon>
        <taxon>Rhodococcus</taxon>
    </lineage>
</organism>
<evidence type="ECO:0000313" key="1">
    <source>
        <dbReference type="EMBL" id="MEE2031648.1"/>
    </source>
</evidence>
<evidence type="ECO:0000313" key="2">
    <source>
        <dbReference type="Proteomes" id="UP001331936"/>
    </source>
</evidence>
<accession>A0ABU7JNN3</accession>
<dbReference type="Proteomes" id="UP001331936">
    <property type="component" value="Unassembled WGS sequence"/>
</dbReference>
<keyword evidence="2" id="KW-1185">Reference proteome</keyword>
<name>A0ABU7JNN3_9NOCA</name>
<protein>
    <submittedName>
        <fullName evidence="1">Uncharacterized protein</fullName>
    </submittedName>
</protein>
<dbReference type="EMBL" id="JAUZMZ010000020">
    <property type="protein sequence ID" value="MEE2031648.1"/>
    <property type="molecule type" value="Genomic_DNA"/>
</dbReference>
<reference evidence="1 2" key="1">
    <citation type="submission" date="2023-08" db="EMBL/GenBank/DDBJ databases">
        <authorList>
            <person name="Girao M."/>
            <person name="Carvalho M.F."/>
        </authorList>
    </citation>
    <scope>NUCLEOTIDE SEQUENCE [LARGE SCALE GENOMIC DNA]</scope>
    <source>
        <strain evidence="1 2">CC-R104</strain>
    </source>
</reference>